<name>A0A8R7V0R9_TRIUA</name>
<keyword evidence="2" id="KW-1185">Reference proteome</keyword>
<organism evidence="1 2">
    <name type="scientific">Triticum urartu</name>
    <name type="common">Red wild einkorn</name>
    <name type="synonym">Crithodium urartu</name>
    <dbReference type="NCBI Taxonomy" id="4572"/>
    <lineage>
        <taxon>Eukaryota</taxon>
        <taxon>Viridiplantae</taxon>
        <taxon>Streptophyta</taxon>
        <taxon>Embryophyta</taxon>
        <taxon>Tracheophyta</taxon>
        <taxon>Spermatophyta</taxon>
        <taxon>Magnoliopsida</taxon>
        <taxon>Liliopsida</taxon>
        <taxon>Poales</taxon>
        <taxon>Poaceae</taxon>
        <taxon>BOP clade</taxon>
        <taxon>Pooideae</taxon>
        <taxon>Triticodae</taxon>
        <taxon>Triticeae</taxon>
        <taxon>Triticinae</taxon>
        <taxon>Triticum</taxon>
    </lineage>
</organism>
<proteinExistence type="predicted"/>
<dbReference type="Proteomes" id="UP000015106">
    <property type="component" value="Chromosome 7"/>
</dbReference>
<dbReference type="AlphaFoldDB" id="A0A8R7V0R9"/>
<protein>
    <submittedName>
        <fullName evidence="1">Uncharacterized protein</fullName>
    </submittedName>
</protein>
<dbReference type="EnsemblPlants" id="TuG1812G0700000629.01.T01">
    <property type="protein sequence ID" value="TuG1812G0700000629.01.T01.cds284001"/>
    <property type="gene ID" value="TuG1812G0700000629.01"/>
</dbReference>
<evidence type="ECO:0000313" key="1">
    <source>
        <dbReference type="EnsemblPlants" id="TuG1812G0700000629.01.T01.cds284001"/>
    </source>
</evidence>
<sequence length="55" mass="5963">MRWGFGWVGGWVVGAHSSILHHTVLTSSPLTTFSLSLTILSLSSLSDCGWLSLLF</sequence>
<reference evidence="1" key="2">
    <citation type="submission" date="2018-03" db="EMBL/GenBank/DDBJ databases">
        <title>The Triticum urartu genome reveals the dynamic nature of wheat genome evolution.</title>
        <authorList>
            <person name="Ling H."/>
            <person name="Ma B."/>
            <person name="Shi X."/>
            <person name="Liu H."/>
            <person name="Dong L."/>
            <person name="Sun H."/>
            <person name="Cao Y."/>
            <person name="Gao Q."/>
            <person name="Zheng S."/>
            <person name="Li Y."/>
            <person name="Yu Y."/>
            <person name="Du H."/>
            <person name="Qi M."/>
            <person name="Li Y."/>
            <person name="Yu H."/>
            <person name="Cui Y."/>
            <person name="Wang N."/>
            <person name="Chen C."/>
            <person name="Wu H."/>
            <person name="Zhao Y."/>
            <person name="Zhang J."/>
            <person name="Li Y."/>
            <person name="Zhou W."/>
            <person name="Zhang B."/>
            <person name="Hu W."/>
            <person name="Eijk M."/>
            <person name="Tang J."/>
            <person name="Witsenboer H."/>
            <person name="Zhao S."/>
            <person name="Li Z."/>
            <person name="Zhang A."/>
            <person name="Wang D."/>
            <person name="Liang C."/>
        </authorList>
    </citation>
    <scope>NUCLEOTIDE SEQUENCE [LARGE SCALE GENOMIC DNA]</scope>
    <source>
        <strain evidence="1">cv. G1812</strain>
    </source>
</reference>
<reference evidence="2" key="1">
    <citation type="journal article" date="2013" name="Nature">
        <title>Draft genome of the wheat A-genome progenitor Triticum urartu.</title>
        <authorList>
            <person name="Ling H.Q."/>
            <person name="Zhao S."/>
            <person name="Liu D."/>
            <person name="Wang J."/>
            <person name="Sun H."/>
            <person name="Zhang C."/>
            <person name="Fan H."/>
            <person name="Li D."/>
            <person name="Dong L."/>
            <person name="Tao Y."/>
            <person name="Gao C."/>
            <person name="Wu H."/>
            <person name="Li Y."/>
            <person name="Cui Y."/>
            <person name="Guo X."/>
            <person name="Zheng S."/>
            <person name="Wang B."/>
            <person name="Yu K."/>
            <person name="Liang Q."/>
            <person name="Yang W."/>
            <person name="Lou X."/>
            <person name="Chen J."/>
            <person name="Feng M."/>
            <person name="Jian J."/>
            <person name="Zhang X."/>
            <person name="Luo G."/>
            <person name="Jiang Y."/>
            <person name="Liu J."/>
            <person name="Wang Z."/>
            <person name="Sha Y."/>
            <person name="Zhang B."/>
            <person name="Wu H."/>
            <person name="Tang D."/>
            <person name="Shen Q."/>
            <person name="Xue P."/>
            <person name="Zou S."/>
            <person name="Wang X."/>
            <person name="Liu X."/>
            <person name="Wang F."/>
            <person name="Yang Y."/>
            <person name="An X."/>
            <person name="Dong Z."/>
            <person name="Zhang K."/>
            <person name="Zhang X."/>
            <person name="Luo M.C."/>
            <person name="Dvorak J."/>
            <person name="Tong Y."/>
            <person name="Wang J."/>
            <person name="Yang H."/>
            <person name="Li Z."/>
            <person name="Wang D."/>
            <person name="Zhang A."/>
            <person name="Wang J."/>
        </authorList>
    </citation>
    <scope>NUCLEOTIDE SEQUENCE</scope>
    <source>
        <strain evidence="2">cv. G1812</strain>
    </source>
</reference>
<reference evidence="1" key="3">
    <citation type="submission" date="2022-06" db="UniProtKB">
        <authorList>
            <consortium name="EnsemblPlants"/>
        </authorList>
    </citation>
    <scope>IDENTIFICATION</scope>
</reference>
<evidence type="ECO:0000313" key="2">
    <source>
        <dbReference type="Proteomes" id="UP000015106"/>
    </source>
</evidence>
<accession>A0A8R7V0R9</accession>
<dbReference type="Gramene" id="TuG1812G0700000629.01.T01">
    <property type="protein sequence ID" value="TuG1812G0700000629.01.T01.cds284001"/>
    <property type="gene ID" value="TuG1812G0700000629.01"/>
</dbReference>